<keyword evidence="1" id="KW-1133">Transmembrane helix</keyword>
<name>A0A8S5MB84_9CAUD</name>
<feature type="transmembrane region" description="Helical" evidence="1">
    <location>
        <begin position="6"/>
        <end position="27"/>
    </location>
</feature>
<evidence type="ECO:0000256" key="1">
    <source>
        <dbReference type="SAM" id="Phobius"/>
    </source>
</evidence>
<evidence type="ECO:0000313" key="2">
    <source>
        <dbReference type="EMBL" id="DAD79573.1"/>
    </source>
</evidence>
<accession>A0A8S5MB84</accession>
<protein>
    <submittedName>
        <fullName evidence="2">Uncharacterized protein</fullName>
    </submittedName>
</protein>
<dbReference type="EMBL" id="BK014868">
    <property type="protein sequence ID" value="DAD79573.1"/>
    <property type="molecule type" value="Genomic_DNA"/>
</dbReference>
<keyword evidence="1" id="KW-0472">Membrane</keyword>
<keyword evidence="1" id="KW-0812">Transmembrane</keyword>
<reference evidence="2" key="1">
    <citation type="journal article" date="2021" name="Proc. Natl. Acad. Sci. U.S.A.">
        <title>A Catalog of Tens of Thousands of Viruses from Human Metagenomes Reveals Hidden Associations with Chronic Diseases.</title>
        <authorList>
            <person name="Tisza M.J."/>
            <person name="Buck C.B."/>
        </authorList>
    </citation>
    <scope>NUCLEOTIDE SEQUENCE</scope>
    <source>
        <strain evidence="2">CtZCK1</strain>
    </source>
</reference>
<organism evidence="2">
    <name type="scientific">Siphoviridae sp. ctZCK1</name>
    <dbReference type="NCBI Taxonomy" id="2826382"/>
    <lineage>
        <taxon>Viruses</taxon>
        <taxon>Duplodnaviria</taxon>
        <taxon>Heunggongvirae</taxon>
        <taxon>Uroviricota</taxon>
        <taxon>Caudoviricetes</taxon>
    </lineage>
</organism>
<sequence length="58" mass="6720">MLTLNTFIFHFFVSPLLYLYLIISFCICQTLSFSPRQVITRDSCLKVNLLFVVSSNLV</sequence>
<proteinExistence type="predicted"/>